<feature type="transmembrane region" description="Helical" evidence="1">
    <location>
        <begin position="328"/>
        <end position="350"/>
    </location>
</feature>
<dbReference type="GO" id="GO:0016579">
    <property type="term" value="P:protein deubiquitination"/>
    <property type="evidence" value="ECO:0007669"/>
    <property type="project" value="InterPro"/>
</dbReference>
<keyword evidence="4" id="KW-1185">Reference proteome</keyword>
<sequence>MISSRKRVLEEVETADKKKQRVTEQQRRHYGLINQGATCYLNSVLQVLFMTPEIYGRLDPKSLITDQELRKIFEKLQETTCGTENITKSLEIEDVYEQEDAAKYLELILDKVSPQVSEVFQGQLAYTTKCFKGHSINEETNPFWTLPLSLRDMHDGNYSVERGFEKIFQTKFYKEDNMVFCKQCKKKTEAASGCEMVESPHILILLLKRFVFDYNIMSDVKSDCSVDVPQEIETQGKKYKLYGIVNHMGSLRGGHYTATVRSREDKTWYDCEDTHVQKAEEQPFAKARTYNSSTAYLLMYRASVSRDEVKEEQEEPCKSSANIKKNPLLILLIVLGCALILILVVVLASLNRN</sequence>
<keyword evidence="1" id="KW-0472">Membrane</keyword>
<dbReference type="SUPFAM" id="SSF54001">
    <property type="entry name" value="Cysteine proteinases"/>
    <property type="match status" value="1"/>
</dbReference>
<dbReference type="PROSITE" id="PS00973">
    <property type="entry name" value="USP_2"/>
    <property type="match status" value="1"/>
</dbReference>
<reference evidence="3" key="2">
    <citation type="submission" date="2025-08" db="UniProtKB">
        <authorList>
            <consortium name="Ensembl"/>
        </authorList>
    </citation>
    <scope>IDENTIFICATION</scope>
</reference>
<dbReference type="InterPro" id="IPR050164">
    <property type="entry name" value="Peptidase_C19"/>
</dbReference>
<organism evidence="3 4">
    <name type="scientific">Amphiprion percula</name>
    <name type="common">Orange clownfish</name>
    <name type="synonym">Lutjanus percula</name>
    <dbReference type="NCBI Taxonomy" id="161767"/>
    <lineage>
        <taxon>Eukaryota</taxon>
        <taxon>Metazoa</taxon>
        <taxon>Chordata</taxon>
        <taxon>Craniata</taxon>
        <taxon>Vertebrata</taxon>
        <taxon>Euteleostomi</taxon>
        <taxon>Actinopterygii</taxon>
        <taxon>Neopterygii</taxon>
        <taxon>Teleostei</taxon>
        <taxon>Neoteleostei</taxon>
        <taxon>Acanthomorphata</taxon>
        <taxon>Ovalentaria</taxon>
        <taxon>Pomacentridae</taxon>
        <taxon>Amphiprion</taxon>
    </lineage>
</organism>
<protein>
    <recommendedName>
        <fullName evidence="2">USP domain-containing protein</fullName>
    </recommendedName>
</protein>
<keyword evidence="1" id="KW-1133">Transmembrane helix</keyword>
<keyword evidence="1" id="KW-0812">Transmembrane</keyword>
<dbReference type="PANTHER" id="PTHR24006:SF899">
    <property type="entry name" value="UBIQUITIN CARBOXYL-TERMINAL HYDROLASE"/>
    <property type="match status" value="1"/>
</dbReference>
<dbReference type="PROSITE" id="PS50235">
    <property type="entry name" value="USP_3"/>
    <property type="match status" value="1"/>
</dbReference>
<dbReference type="STRING" id="161767.ENSAPEP00000007938"/>
<reference evidence="3" key="3">
    <citation type="submission" date="2025-09" db="UniProtKB">
        <authorList>
            <consortium name="Ensembl"/>
        </authorList>
    </citation>
    <scope>IDENTIFICATION</scope>
</reference>
<dbReference type="Gene3D" id="3.90.70.10">
    <property type="entry name" value="Cysteine proteinases"/>
    <property type="match status" value="1"/>
</dbReference>
<dbReference type="InterPro" id="IPR028889">
    <property type="entry name" value="USP"/>
</dbReference>
<dbReference type="InterPro" id="IPR001394">
    <property type="entry name" value="Peptidase_C19_UCH"/>
</dbReference>
<dbReference type="Ensembl" id="ENSAPET00000008171.1">
    <property type="protein sequence ID" value="ENSAPEP00000007938.1"/>
    <property type="gene ID" value="ENSAPEG00000005748.1"/>
</dbReference>
<evidence type="ECO:0000259" key="2">
    <source>
        <dbReference type="PROSITE" id="PS50235"/>
    </source>
</evidence>
<dbReference type="Pfam" id="PF00443">
    <property type="entry name" value="UCH"/>
    <property type="match status" value="1"/>
</dbReference>
<evidence type="ECO:0000256" key="1">
    <source>
        <dbReference type="SAM" id="Phobius"/>
    </source>
</evidence>
<dbReference type="OMA" id="ARYSITI"/>
<dbReference type="InterPro" id="IPR018200">
    <property type="entry name" value="USP_CS"/>
</dbReference>
<dbReference type="GO" id="GO:0004843">
    <property type="term" value="F:cysteine-type deubiquitinase activity"/>
    <property type="evidence" value="ECO:0007669"/>
    <property type="project" value="InterPro"/>
</dbReference>
<evidence type="ECO:0000313" key="4">
    <source>
        <dbReference type="Proteomes" id="UP000265080"/>
    </source>
</evidence>
<reference evidence="3 4" key="1">
    <citation type="submission" date="2018-03" db="EMBL/GenBank/DDBJ databases">
        <title>Finding Nemo's genes: A chromosome-scale reference assembly of the genome of the orange clownfish Amphiprion percula.</title>
        <authorList>
            <person name="Lehmann R."/>
        </authorList>
    </citation>
    <scope>NUCLEOTIDE SEQUENCE</scope>
</reference>
<name>A0A3P8S519_AMPPE</name>
<dbReference type="AlphaFoldDB" id="A0A3P8S519"/>
<evidence type="ECO:0000313" key="3">
    <source>
        <dbReference type="Ensembl" id="ENSAPEP00000007938.1"/>
    </source>
</evidence>
<dbReference type="PANTHER" id="PTHR24006">
    <property type="entry name" value="UBIQUITIN CARBOXYL-TERMINAL HYDROLASE"/>
    <property type="match status" value="1"/>
</dbReference>
<accession>A0A3P8S519</accession>
<dbReference type="GO" id="GO:0005829">
    <property type="term" value="C:cytosol"/>
    <property type="evidence" value="ECO:0007669"/>
    <property type="project" value="TreeGrafter"/>
</dbReference>
<dbReference type="GeneTree" id="ENSGT00940000174852"/>
<feature type="domain" description="USP" evidence="2">
    <location>
        <begin position="30"/>
        <end position="303"/>
    </location>
</feature>
<dbReference type="Proteomes" id="UP000265080">
    <property type="component" value="Chromosome 23"/>
</dbReference>
<dbReference type="InterPro" id="IPR038765">
    <property type="entry name" value="Papain-like_cys_pep_sf"/>
</dbReference>
<dbReference type="PROSITE" id="PS00972">
    <property type="entry name" value="USP_1"/>
    <property type="match status" value="1"/>
</dbReference>
<dbReference type="CDD" id="cd02257">
    <property type="entry name" value="Peptidase_C19"/>
    <property type="match status" value="1"/>
</dbReference>
<dbReference type="GO" id="GO:0005634">
    <property type="term" value="C:nucleus"/>
    <property type="evidence" value="ECO:0007669"/>
    <property type="project" value="TreeGrafter"/>
</dbReference>
<proteinExistence type="predicted"/>